<reference evidence="2" key="1">
    <citation type="submission" date="2020-02" db="EMBL/GenBank/DDBJ databases">
        <authorList>
            <person name="Meier V. D."/>
        </authorList>
    </citation>
    <scope>NUCLEOTIDE SEQUENCE</scope>
    <source>
        <strain evidence="2">AVDCRST_MAG55</strain>
    </source>
</reference>
<gene>
    <name evidence="2" type="ORF">AVDCRST_MAG55-1705</name>
</gene>
<feature type="non-terminal residue" evidence="2">
    <location>
        <position position="1"/>
    </location>
</feature>
<accession>A0A6J4PM99</accession>
<evidence type="ECO:0000313" key="2">
    <source>
        <dbReference type="EMBL" id="CAA9416787.1"/>
    </source>
</evidence>
<feature type="non-terminal residue" evidence="2">
    <location>
        <position position="154"/>
    </location>
</feature>
<dbReference type="EMBL" id="CADCUZ010000073">
    <property type="protein sequence ID" value="CAA9416787.1"/>
    <property type="molecule type" value="Genomic_DNA"/>
</dbReference>
<evidence type="ECO:0000256" key="1">
    <source>
        <dbReference type="SAM" id="MobiDB-lite"/>
    </source>
</evidence>
<feature type="region of interest" description="Disordered" evidence="1">
    <location>
        <begin position="27"/>
        <end position="154"/>
    </location>
</feature>
<sequence length="154" mass="14843">ASGATLPALPAADGCAPAAHHLARAGARLPAGPGGREGASVAGRVRATGGFGGGRPQGRADAGGAPGSCGPRPRLYGAGLRGAGGRGRADEDPEPSAPLRHGGAAEVRERVCGSSFPRAVGRGGRGRGGAGGGFARERPEAGKTRMAPVEAGVL</sequence>
<organism evidence="2">
    <name type="scientific">uncultured Rubrobacteraceae bacterium</name>
    <dbReference type="NCBI Taxonomy" id="349277"/>
    <lineage>
        <taxon>Bacteria</taxon>
        <taxon>Bacillati</taxon>
        <taxon>Actinomycetota</taxon>
        <taxon>Rubrobacteria</taxon>
        <taxon>Rubrobacterales</taxon>
        <taxon>Rubrobacteraceae</taxon>
        <taxon>environmental samples</taxon>
    </lineage>
</organism>
<dbReference type="AlphaFoldDB" id="A0A6J4PM99"/>
<name>A0A6J4PM99_9ACTN</name>
<protein>
    <submittedName>
        <fullName evidence="2">Uncharacterized protein</fullName>
    </submittedName>
</protein>
<feature type="compositionally biased region" description="Low complexity" evidence="1">
    <location>
        <begin position="38"/>
        <end position="48"/>
    </location>
</feature>
<proteinExistence type="predicted"/>
<feature type="compositionally biased region" description="Gly residues" evidence="1">
    <location>
        <begin position="121"/>
        <end position="134"/>
    </location>
</feature>